<dbReference type="EMBL" id="FXSZ01000015">
    <property type="protein sequence ID" value="SMO83330.1"/>
    <property type="molecule type" value="Genomic_DNA"/>
</dbReference>
<protein>
    <submittedName>
        <fullName evidence="1">Uncharacterized protein</fullName>
    </submittedName>
</protein>
<organism evidence="1 2">
    <name type="scientific">Solitalea koreensis</name>
    <dbReference type="NCBI Taxonomy" id="543615"/>
    <lineage>
        <taxon>Bacteria</taxon>
        <taxon>Pseudomonadati</taxon>
        <taxon>Bacteroidota</taxon>
        <taxon>Sphingobacteriia</taxon>
        <taxon>Sphingobacteriales</taxon>
        <taxon>Sphingobacteriaceae</taxon>
        <taxon>Solitalea</taxon>
    </lineage>
</organism>
<proteinExistence type="predicted"/>
<dbReference type="Proteomes" id="UP000315971">
    <property type="component" value="Unassembled WGS sequence"/>
</dbReference>
<name>A0A521EJL1_9SPHI</name>
<dbReference type="AlphaFoldDB" id="A0A521EJL1"/>
<sequence length="175" mass="20432">MNIIKELLTKGALRSNRRRGSKTPERKGFGLVKLIENGELTPDNLPDEIQYMVGIKRDVIPLDLEELRKHLSNLVAQPNLVEGFDFKYVAKICNQRIYLIIENQERKYVVTSFGHKETVHTIQSCYIFRINYIKHQFELYSTPYHSAETKLAQKNFCSTFFDYLNTKRNTIEAVA</sequence>
<keyword evidence="2" id="KW-1185">Reference proteome</keyword>
<evidence type="ECO:0000313" key="2">
    <source>
        <dbReference type="Proteomes" id="UP000315971"/>
    </source>
</evidence>
<accession>A0A521EJL1</accession>
<evidence type="ECO:0000313" key="1">
    <source>
        <dbReference type="EMBL" id="SMO83330.1"/>
    </source>
</evidence>
<dbReference type="RefSeq" id="WP_142604726.1">
    <property type="nucleotide sequence ID" value="NZ_FXSZ01000015.1"/>
</dbReference>
<gene>
    <name evidence="1" type="ORF">SAMN06265350_1153</name>
</gene>
<reference evidence="1 2" key="1">
    <citation type="submission" date="2017-05" db="EMBL/GenBank/DDBJ databases">
        <authorList>
            <person name="Varghese N."/>
            <person name="Submissions S."/>
        </authorList>
    </citation>
    <scope>NUCLEOTIDE SEQUENCE [LARGE SCALE GENOMIC DNA]</scope>
    <source>
        <strain evidence="1 2">DSM 21342</strain>
    </source>
</reference>